<keyword evidence="4" id="KW-1185">Reference proteome</keyword>
<accession>A0AAD8L2F8</accession>
<protein>
    <submittedName>
        <fullName evidence="3">Uncharacterized protein</fullName>
    </submittedName>
</protein>
<gene>
    <name evidence="3" type="ORF">QVD17_08079</name>
</gene>
<sequence length="78" mass="8445">MASSTKTTLLISFLLLVYILSNHIADARPVNYSLDKDGSKLHPKKHSMLDATLDYDDAGPNPKHDPRKGRGGGSGKNP</sequence>
<dbReference type="PANTHER" id="PTHR34467">
    <property type="entry name" value="TRANSMEMBRANE PROTEIN"/>
    <property type="match status" value="1"/>
</dbReference>
<dbReference type="EMBL" id="JAUHHV010000002">
    <property type="protein sequence ID" value="KAK1431606.1"/>
    <property type="molecule type" value="Genomic_DNA"/>
</dbReference>
<evidence type="ECO:0000256" key="2">
    <source>
        <dbReference type="SAM" id="SignalP"/>
    </source>
</evidence>
<proteinExistence type="predicted"/>
<feature type="region of interest" description="Disordered" evidence="1">
    <location>
        <begin position="32"/>
        <end position="78"/>
    </location>
</feature>
<feature type="signal peptide" evidence="2">
    <location>
        <begin position="1"/>
        <end position="27"/>
    </location>
</feature>
<dbReference type="PANTHER" id="PTHR34467:SF1">
    <property type="entry name" value="OS05G0542300 PROTEIN"/>
    <property type="match status" value="1"/>
</dbReference>
<name>A0AAD8L2F8_TARER</name>
<dbReference type="Proteomes" id="UP001229421">
    <property type="component" value="Unassembled WGS sequence"/>
</dbReference>
<organism evidence="3 4">
    <name type="scientific">Tagetes erecta</name>
    <name type="common">African marigold</name>
    <dbReference type="NCBI Taxonomy" id="13708"/>
    <lineage>
        <taxon>Eukaryota</taxon>
        <taxon>Viridiplantae</taxon>
        <taxon>Streptophyta</taxon>
        <taxon>Embryophyta</taxon>
        <taxon>Tracheophyta</taxon>
        <taxon>Spermatophyta</taxon>
        <taxon>Magnoliopsida</taxon>
        <taxon>eudicotyledons</taxon>
        <taxon>Gunneridae</taxon>
        <taxon>Pentapetalae</taxon>
        <taxon>asterids</taxon>
        <taxon>campanulids</taxon>
        <taxon>Asterales</taxon>
        <taxon>Asteraceae</taxon>
        <taxon>Asteroideae</taxon>
        <taxon>Heliantheae alliance</taxon>
        <taxon>Tageteae</taxon>
        <taxon>Tagetes</taxon>
    </lineage>
</organism>
<reference evidence="3" key="1">
    <citation type="journal article" date="2023" name="bioRxiv">
        <title>Improved chromosome-level genome assembly for marigold (Tagetes erecta).</title>
        <authorList>
            <person name="Jiang F."/>
            <person name="Yuan L."/>
            <person name="Wang S."/>
            <person name="Wang H."/>
            <person name="Xu D."/>
            <person name="Wang A."/>
            <person name="Fan W."/>
        </authorList>
    </citation>
    <scope>NUCLEOTIDE SEQUENCE</scope>
    <source>
        <strain evidence="3">WSJ</strain>
        <tissue evidence="3">Leaf</tissue>
    </source>
</reference>
<evidence type="ECO:0000313" key="4">
    <source>
        <dbReference type="Proteomes" id="UP001229421"/>
    </source>
</evidence>
<feature type="chain" id="PRO_5042227054" evidence="2">
    <location>
        <begin position="28"/>
        <end position="78"/>
    </location>
</feature>
<evidence type="ECO:0000313" key="3">
    <source>
        <dbReference type="EMBL" id="KAK1431606.1"/>
    </source>
</evidence>
<evidence type="ECO:0000256" key="1">
    <source>
        <dbReference type="SAM" id="MobiDB-lite"/>
    </source>
</evidence>
<keyword evidence="2" id="KW-0732">Signal</keyword>
<dbReference type="AlphaFoldDB" id="A0AAD8L2F8"/>
<comment type="caution">
    <text evidence="3">The sequence shown here is derived from an EMBL/GenBank/DDBJ whole genome shotgun (WGS) entry which is preliminary data.</text>
</comment>